<dbReference type="EMBL" id="LAZR01013406">
    <property type="protein sequence ID" value="KKM22099.1"/>
    <property type="molecule type" value="Genomic_DNA"/>
</dbReference>
<dbReference type="AlphaFoldDB" id="A0A0F9IQD3"/>
<gene>
    <name evidence="1" type="ORF">LCGC14_1628740</name>
</gene>
<sequence>ILTIHAFDRNMSLFARKQAAINLARYISGAAMILALAKWIDDDSVTWDSNSADFGKIRVGNTRFSVGGGIEVLIVLASRLITREFTSSTTGITKSIDTGKFGAFSGKDLVFNFLRNKASPGAGLVLSIIDQKSWDGDKLTIPQMIDDTLTPFVIKTAFESGDVEDSANILAVLMAEALGVNVQTYSGTRKQKTNKRTKLK</sequence>
<evidence type="ECO:0000313" key="1">
    <source>
        <dbReference type="EMBL" id="KKM22099.1"/>
    </source>
</evidence>
<reference evidence="1" key="1">
    <citation type="journal article" date="2015" name="Nature">
        <title>Complex archaea that bridge the gap between prokaryotes and eukaryotes.</title>
        <authorList>
            <person name="Spang A."/>
            <person name="Saw J.H."/>
            <person name="Jorgensen S.L."/>
            <person name="Zaremba-Niedzwiedzka K."/>
            <person name="Martijn J."/>
            <person name="Lind A.E."/>
            <person name="van Eijk R."/>
            <person name="Schleper C."/>
            <person name="Guy L."/>
            <person name="Ettema T.J."/>
        </authorList>
    </citation>
    <scope>NUCLEOTIDE SEQUENCE</scope>
</reference>
<comment type="caution">
    <text evidence="1">The sequence shown here is derived from an EMBL/GenBank/DDBJ whole genome shotgun (WGS) entry which is preliminary data.</text>
</comment>
<feature type="non-terminal residue" evidence="1">
    <location>
        <position position="1"/>
    </location>
</feature>
<accession>A0A0F9IQD3</accession>
<organism evidence="1">
    <name type="scientific">marine sediment metagenome</name>
    <dbReference type="NCBI Taxonomy" id="412755"/>
    <lineage>
        <taxon>unclassified sequences</taxon>
        <taxon>metagenomes</taxon>
        <taxon>ecological metagenomes</taxon>
    </lineage>
</organism>
<protein>
    <submittedName>
        <fullName evidence="1">Uncharacterized protein</fullName>
    </submittedName>
</protein>
<proteinExistence type="predicted"/>
<name>A0A0F9IQD3_9ZZZZ</name>